<comment type="caution">
    <text evidence="8">The sequence shown here is derived from an EMBL/GenBank/DDBJ whole genome shotgun (WGS) entry which is preliminary data.</text>
</comment>
<evidence type="ECO:0000256" key="7">
    <source>
        <dbReference type="SAM" id="Phobius"/>
    </source>
</evidence>
<dbReference type="InterPro" id="IPR007208">
    <property type="entry name" value="MrpF/PhaF-like"/>
</dbReference>
<proteinExistence type="predicted"/>
<dbReference type="Pfam" id="PF04066">
    <property type="entry name" value="MrpF_PhaF"/>
    <property type="match status" value="1"/>
</dbReference>
<keyword evidence="5 7" id="KW-1133">Transmembrane helix</keyword>
<keyword evidence="3" id="KW-1003">Cell membrane</keyword>
<organism evidence="8">
    <name type="scientific">hydrocarbon metagenome</name>
    <dbReference type="NCBI Taxonomy" id="938273"/>
    <lineage>
        <taxon>unclassified sequences</taxon>
        <taxon>metagenomes</taxon>
        <taxon>ecological metagenomes</taxon>
    </lineage>
</organism>
<evidence type="ECO:0000313" key="8">
    <source>
        <dbReference type="EMBL" id="KUG14354.1"/>
    </source>
</evidence>
<dbReference type="PANTHER" id="PTHR34702">
    <property type="entry name" value="NA(+)/H(+) ANTIPORTER SUBUNIT F1"/>
    <property type="match status" value="1"/>
</dbReference>
<name>A0A0W8F189_9ZZZZ</name>
<sequence>MITIFLASAIILIFTIFLCLYRVVFGPGVENRLIAANTIGTKTIILLVIIGFIFGRPIFIDISIVYAMINFIATLAIAKYLRRGCIC</sequence>
<feature type="transmembrane region" description="Helical" evidence="7">
    <location>
        <begin position="60"/>
        <end position="81"/>
    </location>
</feature>
<dbReference type="GO" id="GO:0005886">
    <property type="term" value="C:plasma membrane"/>
    <property type="evidence" value="ECO:0007669"/>
    <property type="project" value="UniProtKB-SubCell"/>
</dbReference>
<dbReference type="PANTHER" id="PTHR34702:SF1">
    <property type="entry name" value="NA(+)_H(+) ANTIPORTER SUBUNIT F"/>
    <property type="match status" value="1"/>
</dbReference>
<feature type="transmembrane region" description="Helical" evidence="7">
    <location>
        <begin position="6"/>
        <end position="24"/>
    </location>
</feature>
<dbReference type="AlphaFoldDB" id="A0A0W8F189"/>
<accession>A0A0W8F189</accession>
<dbReference type="EMBL" id="LNQE01001667">
    <property type="protein sequence ID" value="KUG14354.1"/>
    <property type="molecule type" value="Genomic_DNA"/>
</dbReference>
<feature type="transmembrane region" description="Helical" evidence="7">
    <location>
        <begin position="33"/>
        <end position="54"/>
    </location>
</feature>
<evidence type="ECO:0000256" key="1">
    <source>
        <dbReference type="ARBA" id="ARBA00004651"/>
    </source>
</evidence>
<evidence type="ECO:0000256" key="2">
    <source>
        <dbReference type="ARBA" id="ARBA00022448"/>
    </source>
</evidence>
<keyword evidence="4 7" id="KW-0812">Transmembrane</keyword>
<comment type="subcellular location">
    <subcellularLocation>
        <location evidence="1">Cell membrane</location>
        <topology evidence="1">Multi-pass membrane protein</topology>
    </subcellularLocation>
</comment>
<evidence type="ECO:0000256" key="3">
    <source>
        <dbReference type="ARBA" id="ARBA00022475"/>
    </source>
</evidence>
<dbReference type="GO" id="GO:0015385">
    <property type="term" value="F:sodium:proton antiporter activity"/>
    <property type="evidence" value="ECO:0007669"/>
    <property type="project" value="TreeGrafter"/>
</dbReference>
<reference evidence="8" key="1">
    <citation type="journal article" date="2015" name="Proc. Natl. Acad. Sci. U.S.A.">
        <title>Networks of energetic and metabolic interactions define dynamics in microbial communities.</title>
        <authorList>
            <person name="Embree M."/>
            <person name="Liu J.K."/>
            <person name="Al-Bassam M.M."/>
            <person name="Zengler K."/>
        </authorList>
    </citation>
    <scope>NUCLEOTIDE SEQUENCE</scope>
</reference>
<evidence type="ECO:0000256" key="4">
    <source>
        <dbReference type="ARBA" id="ARBA00022692"/>
    </source>
</evidence>
<evidence type="ECO:0000256" key="5">
    <source>
        <dbReference type="ARBA" id="ARBA00022989"/>
    </source>
</evidence>
<protein>
    <submittedName>
        <fullName evidence="8">Multiple resistance and ph regulation protein f</fullName>
    </submittedName>
</protein>
<keyword evidence="6 7" id="KW-0472">Membrane</keyword>
<gene>
    <name evidence="8" type="ORF">ASZ90_016002</name>
</gene>
<keyword evidence="2" id="KW-0813">Transport</keyword>
<evidence type="ECO:0000256" key="6">
    <source>
        <dbReference type="ARBA" id="ARBA00023136"/>
    </source>
</evidence>